<evidence type="ECO:0000256" key="4">
    <source>
        <dbReference type="ARBA" id="ARBA00022553"/>
    </source>
</evidence>
<feature type="domain" description="Histidine kinase" evidence="11">
    <location>
        <begin position="217"/>
        <end position="419"/>
    </location>
</feature>
<dbReference type="CDD" id="cd00082">
    <property type="entry name" value="HisKA"/>
    <property type="match status" value="1"/>
</dbReference>
<proteinExistence type="predicted"/>
<evidence type="ECO:0000256" key="10">
    <source>
        <dbReference type="SAM" id="Phobius"/>
    </source>
</evidence>
<dbReference type="GO" id="GO:0016301">
    <property type="term" value="F:kinase activity"/>
    <property type="evidence" value="ECO:0007669"/>
    <property type="project" value="UniProtKB-KW"/>
</dbReference>
<dbReference type="Proteomes" id="UP001216139">
    <property type="component" value="Chromosome"/>
</dbReference>
<sequence length="419" mass="48049">MRLIVKYNWYTISVMIALFILSSVVSFFLIKKALANELDVSLLRVKQRVQTYVNEHHEIPVINSLDDEKIEFKVADQAYSSQSFVTIEQFIKEQHKMHISRRLTYGLPVNGKNYIVTITNPLEGTKHMITAMFQITIVTILLLILFVLTINRRLMENLWAPFYQSVNQLKQFSISESNTLHFPTTDTIEFNFLIENIRSTTKKATEGYRILKEFTENASHEIQTPLAIIGSQLDLLVQDEGLNYEQSEHLIIAYQALKRLSKLNQSLLLIAKIDNQQFQKTSHIDLRDKVEDKIKEFNELWLSKNIAIRANLSDAYIDASPELIDIMLNNLFSNACKHNLIDGTANIELKTGHLTVMNTGKYGPLDTSKIFHRFYKEENDPGNNGLGLSIIKKVCEQSGISPNYGFNGDSGEHVFTLVW</sequence>
<dbReference type="InterPro" id="IPR003661">
    <property type="entry name" value="HisK_dim/P_dom"/>
</dbReference>
<evidence type="ECO:0000256" key="2">
    <source>
        <dbReference type="ARBA" id="ARBA00004141"/>
    </source>
</evidence>
<keyword evidence="7 12" id="KW-0418">Kinase</keyword>
<evidence type="ECO:0000256" key="6">
    <source>
        <dbReference type="ARBA" id="ARBA00022692"/>
    </source>
</evidence>
<keyword evidence="5" id="KW-0808">Transferase</keyword>
<evidence type="ECO:0000256" key="1">
    <source>
        <dbReference type="ARBA" id="ARBA00000085"/>
    </source>
</evidence>
<evidence type="ECO:0000256" key="3">
    <source>
        <dbReference type="ARBA" id="ARBA00012438"/>
    </source>
</evidence>
<dbReference type="SUPFAM" id="SSF47384">
    <property type="entry name" value="Homodimeric domain of signal transducing histidine kinase"/>
    <property type="match status" value="1"/>
</dbReference>
<protein>
    <recommendedName>
        <fullName evidence="3">histidine kinase</fullName>
        <ecNumber evidence="3">2.7.13.3</ecNumber>
    </recommendedName>
</protein>
<comment type="subcellular location">
    <subcellularLocation>
        <location evidence="2">Membrane</location>
        <topology evidence="2">Multi-pass membrane protein</topology>
    </subcellularLocation>
</comment>
<dbReference type="InterPro" id="IPR005467">
    <property type="entry name" value="His_kinase_dom"/>
</dbReference>
<dbReference type="InterPro" id="IPR036890">
    <property type="entry name" value="HATPase_C_sf"/>
</dbReference>
<evidence type="ECO:0000256" key="7">
    <source>
        <dbReference type="ARBA" id="ARBA00022777"/>
    </source>
</evidence>
<accession>A0ABY7T3P7</accession>
<gene>
    <name evidence="12" type="ORF">PQO05_16520</name>
</gene>
<dbReference type="InterPro" id="IPR050398">
    <property type="entry name" value="HssS/ArlS-like"/>
</dbReference>
<dbReference type="RefSeq" id="WP_273628492.1">
    <property type="nucleotide sequence ID" value="NZ_CP117167.1"/>
</dbReference>
<keyword evidence="8 10" id="KW-1133">Transmembrane helix</keyword>
<organism evidence="12 13">
    <name type="scientific">Mucilaginibacter jinjuensis</name>
    <dbReference type="NCBI Taxonomy" id="1176721"/>
    <lineage>
        <taxon>Bacteria</taxon>
        <taxon>Pseudomonadati</taxon>
        <taxon>Bacteroidota</taxon>
        <taxon>Sphingobacteriia</taxon>
        <taxon>Sphingobacteriales</taxon>
        <taxon>Sphingobacteriaceae</taxon>
        <taxon>Mucilaginibacter</taxon>
    </lineage>
</organism>
<dbReference type="PROSITE" id="PS50109">
    <property type="entry name" value="HIS_KIN"/>
    <property type="match status" value="1"/>
</dbReference>
<evidence type="ECO:0000313" key="13">
    <source>
        <dbReference type="Proteomes" id="UP001216139"/>
    </source>
</evidence>
<dbReference type="SUPFAM" id="SSF55874">
    <property type="entry name" value="ATPase domain of HSP90 chaperone/DNA topoisomerase II/histidine kinase"/>
    <property type="match status" value="1"/>
</dbReference>
<evidence type="ECO:0000259" key="11">
    <source>
        <dbReference type="PROSITE" id="PS50109"/>
    </source>
</evidence>
<keyword evidence="13" id="KW-1185">Reference proteome</keyword>
<dbReference type="Gene3D" id="1.10.287.130">
    <property type="match status" value="1"/>
</dbReference>
<evidence type="ECO:0000313" key="12">
    <source>
        <dbReference type="EMBL" id="WCT10341.1"/>
    </source>
</evidence>
<evidence type="ECO:0000256" key="8">
    <source>
        <dbReference type="ARBA" id="ARBA00022989"/>
    </source>
</evidence>
<dbReference type="PANTHER" id="PTHR45528">
    <property type="entry name" value="SENSOR HISTIDINE KINASE CPXA"/>
    <property type="match status" value="1"/>
</dbReference>
<evidence type="ECO:0000256" key="9">
    <source>
        <dbReference type="ARBA" id="ARBA00023136"/>
    </source>
</evidence>
<comment type="catalytic activity">
    <reaction evidence="1">
        <text>ATP + protein L-histidine = ADP + protein N-phospho-L-histidine.</text>
        <dbReference type="EC" id="2.7.13.3"/>
    </reaction>
</comment>
<dbReference type="PANTHER" id="PTHR45528:SF12">
    <property type="entry name" value="SENSOR HISTIDINE KINASE ARSS"/>
    <property type="match status" value="1"/>
</dbReference>
<evidence type="ECO:0000256" key="5">
    <source>
        <dbReference type="ARBA" id="ARBA00022679"/>
    </source>
</evidence>
<name>A0ABY7T3P7_9SPHI</name>
<keyword evidence="6 10" id="KW-0812">Transmembrane</keyword>
<dbReference type="SMART" id="SM00388">
    <property type="entry name" value="HisKA"/>
    <property type="match status" value="1"/>
</dbReference>
<feature type="transmembrane region" description="Helical" evidence="10">
    <location>
        <begin position="131"/>
        <end position="150"/>
    </location>
</feature>
<feature type="transmembrane region" description="Helical" evidence="10">
    <location>
        <begin position="7"/>
        <end position="30"/>
    </location>
</feature>
<dbReference type="Gene3D" id="3.30.565.10">
    <property type="entry name" value="Histidine kinase-like ATPase, C-terminal domain"/>
    <property type="match status" value="1"/>
</dbReference>
<keyword evidence="9 10" id="KW-0472">Membrane</keyword>
<keyword evidence="4" id="KW-0597">Phosphoprotein</keyword>
<dbReference type="EC" id="2.7.13.3" evidence="3"/>
<dbReference type="Pfam" id="PF00512">
    <property type="entry name" value="HisKA"/>
    <property type="match status" value="1"/>
</dbReference>
<dbReference type="InterPro" id="IPR036097">
    <property type="entry name" value="HisK_dim/P_sf"/>
</dbReference>
<dbReference type="InterPro" id="IPR003594">
    <property type="entry name" value="HATPase_dom"/>
</dbReference>
<reference evidence="12 13" key="1">
    <citation type="submission" date="2023-02" db="EMBL/GenBank/DDBJ databases">
        <title>Genome sequence of Mucilaginibacter jinjuensis strain KACC 16571.</title>
        <authorList>
            <person name="Kim S."/>
            <person name="Heo J."/>
            <person name="Kwon S.-W."/>
        </authorList>
    </citation>
    <scope>NUCLEOTIDE SEQUENCE [LARGE SCALE GENOMIC DNA]</scope>
    <source>
        <strain evidence="12 13">KACC 16571</strain>
    </source>
</reference>
<dbReference type="Pfam" id="PF02518">
    <property type="entry name" value="HATPase_c"/>
    <property type="match status" value="1"/>
</dbReference>
<dbReference type="EMBL" id="CP117167">
    <property type="protein sequence ID" value="WCT10341.1"/>
    <property type="molecule type" value="Genomic_DNA"/>
</dbReference>